<evidence type="ECO:0000313" key="3">
    <source>
        <dbReference type="Proteomes" id="UP000002866"/>
    </source>
</evidence>
<dbReference type="GO" id="GO:0005789">
    <property type="term" value="C:endoplasmic reticulum membrane"/>
    <property type="evidence" value="ECO:0007669"/>
    <property type="project" value="TreeGrafter"/>
</dbReference>
<reference evidence="2 3" key="1">
    <citation type="journal article" date="2011" name="Proc. Natl. Acad. Sci. U.S.A.">
        <title>Evolutionary erosion of yeast sex chromosomes by mating-type switching accidents.</title>
        <authorList>
            <person name="Gordon J.L."/>
            <person name="Armisen D."/>
            <person name="Proux-Wera E."/>
            <person name="Oheigeartaigh S.S."/>
            <person name="Byrne K.P."/>
            <person name="Wolfe K.H."/>
        </authorList>
    </citation>
    <scope>NUCLEOTIDE SEQUENCE [LARGE SCALE GENOMIC DNA]</scope>
    <source>
        <strain evidence="3">ATCC 34711 / CBS 6284 / DSM 70876 / NBRC 10599 / NRRL Y-10934 / UCD 77-7</strain>
    </source>
</reference>
<keyword evidence="1" id="KW-0472">Membrane</keyword>
<feature type="transmembrane region" description="Helical" evidence="1">
    <location>
        <begin position="425"/>
        <end position="446"/>
    </location>
</feature>
<gene>
    <name evidence="2" type="primary">TBLA0B05980</name>
    <name evidence="2" type="ORF">TBLA_0B05980</name>
</gene>
<dbReference type="OrthoDB" id="5577218at2759"/>
<sequence length="493" mass="57082">MSQVLKNLGESTRFFFAGIYLLSVLMTVPIAFQLGGLQCGLAFTLTLFSSYFITTTLNAIARKLRWQRFIAWTNFLYYFQNFNIIGILHIFLSLFSHTELSISMSDENPSMETITSILKNNDTYPSKTISFIYKYFFYYAMPRWKFCLSYSTPLFALVEGFFTILAIQVIGETNIWLTTVKNSSIWIILSLIMSSSMVTTSIYYIYKIYVTPLWHLSNQVASLLSFTFSLVGGVAIYGIVSHRGSVVESSLFFAYIVCCIYEISPIMATTAMDDIFDTLKESWQIHQRNFFISDNLLIYYYNSLIKNVDEFIKLKIIKLTTKDNFSNKFNSLLFQCVKISKKSFKFILKLSKRFTLGIPSSIYELYSITLKMASESISPVILVNLCYRVLIFYAATRIIPALESRSNGFSNNNIKTKSNSKFMKVLYWYSPCILIAMYTNLILQYSGELKSEFKLWNNSNNNEVVVDSWRFWNWCNIFWTITLYGSELIGGRK</sequence>
<dbReference type="HOGENOM" id="CLU_027878_2_0_1"/>
<dbReference type="GO" id="GO:0097038">
    <property type="term" value="C:perinuclear endoplasmic reticulum"/>
    <property type="evidence" value="ECO:0007669"/>
    <property type="project" value="TreeGrafter"/>
</dbReference>
<dbReference type="GO" id="GO:0048309">
    <property type="term" value="P:endoplasmic reticulum inheritance"/>
    <property type="evidence" value="ECO:0007669"/>
    <property type="project" value="TreeGrafter"/>
</dbReference>
<feature type="transmembrane region" description="Helical" evidence="1">
    <location>
        <begin position="252"/>
        <end position="272"/>
    </location>
</feature>
<organism evidence="2 3">
    <name type="scientific">Henningerozyma blattae (strain ATCC 34711 / CBS 6284 / DSM 70876 / NBRC 10599 / NRRL Y-10934 / UCD 77-7)</name>
    <name type="common">Yeast</name>
    <name type="synonym">Tetrapisispora blattae</name>
    <dbReference type="NCBI Taxonomy" id="1071380"/>
    <lineage>
        <taxon>Eukaryota</taxon>
        <taxon>Fungi</taxon>
        <taxon>Dikarya</taxon>
        <taxon>Ascomycota</taxon>
        <taxon>Saccharomycotina</taxon>
        <taxon>Saccharomycetes</taxon>
        <taxon>Saccharomycetales</taxon>
        <taxon>Saccharomycetaceae</taxon>
        <taxon>Henningerozyma</taxon>
    </lineage>
</organism>
<feature type="transmembrane region" description="Helical" evidence="1">
    <location>
        <begin position="471"/>
        <end position="490"/>
    </location>
</feature>
<dbReference type="EMBL" id="HE806317">
    <property type="protein sequence ID" value="CCH59424.1"/>
    <property type="molecule type" value="Genomic_DNA"/>
</dbReference>
<dbReference type="KEGG" id="tbl:TBLA_0B05980"/>
<feature type="transmembrane region" description="Helical" evidence="1">
    <location>
        <begin position="183"/>
        <end position="206"/>
    </location>
</feature>
<dbReference type="RefSeq" id="XP_004178943.1">
    <property type="nucleotide sequence ID" value="XM_004178895.1"/>
</dbReference>
<dbReference type="PANTHER" id="PTHR31726">
    <property type="entry name" value="PROTEIN ICE2"/>
    <property type="match status" value="1"/>
</dbReference>
<dbReference type="OMA" id="CIYEISP"/>
<dbReference type="Proteomes" id="UP000002866">
    <property type="component" value="Chromosome 2"/>
</dbReference>
<keyword evidence="1" id="KW-0812">Transmembrane</keyword>
<dbReference type="eggNOG" id="ENOG502QRTT">
    <property type="taxonomic scope" value="Eukaryota"/>
</dbReference>
<evidence type="ECO:0000256" key="1">
    <source>
        <dbReference type="SAM" id="Phobius"/>
    </source>
</evidence>
<feature type="transmembrane region" description="Helical" evidence="1">
    <location>
        <begin position="40"/>
        <end position="61"/>
    </location>
</feature>
<evidence type="ECO:0000313" key="2">
    <source>
        <dbReference type="EMBL" id="CCH59424.1"/>
    </source>
</evidence>
<dbReference type="InterPro" id="IPR013635">
    <property type="entry name" value="Ice2"/>
</dbReference>
<dbReference type="GO" id="GO:0032541">
    <property type="term" value="C:cortical endoplasmic reticulum"/>
    <property type="evidence" value="ECO:0007669"/>
    <property type="project" value="TreeGrafter"/>
</dbReference>
<dbReference type="STRING" id="1071380.I2GZ72"/>
<feature type="transmembrane region" description="Helical" evidence="1">
    <location>
        <begin position="12"/>
        <end position="34"/>
    </location>
</feature>
<dbReference type="FunCoup" id="I2GZ72">
    <property type="interactions" value="97"/>
</dbReference>
<name>I2GZ72_HENB6</name>
<keyword evidence="3" id="KW-1185">Reference proteome</keyword>
<dbReference type="AlphaFoldDB" id="I2GZ72"/>
<keyword evidence="1" id="KW-1133">Transmembrane helix</keyword>
<dbReference type="Pfam" id="PF08426">
    <property type="entry name" value="ICE2"/>
    <property type="match status" value="1"/>
</dbReference>
<feature type="transmembrane region" description="Helical" evidence="1">
    <location>
        <begin position="153"/>
        <end position="171"/>
    </location>
</feature>
<protein>
    <submittedName>
        <fullName evidence="2">Uncharacterized protein</fullName>
    </submittedName>
</protein>
<dbReference type="GeneID" id="14494714"/>
<accession>I2GZ72</accession>
<feature type="transmembrane region" description="Helical" evidence="1">
    <location>
        <begin position="218"/>
        <end position="240"/>
    </location>
</feature>
<dbReference type="InParanoid" id="I2GZ72"/>
<dbReference type="GO" id="GO:0000921">
    <property type="term" value="P:septin ring assembly"/>
    <property type="evidence" value="ECO:0007669"/>
    <property type="project" value="TreeGrafter"/>
</dbReference>
<feature type="transmembrane region" description="Helical" evidence="1">
    <location>
        <begin position="82"/>
        <end position="104"/>
    </location>
</feature>
<proteinExistence type="predicted"/>
<dbReference type="PANTHER" id="PTHR31726:SF2">
    <property type="entry name" value="PROTEIN ICE2"/>
    <property type="match status" value="1"/>
</dbReference>